<dbReference type="GO" id="GO:0022627">
    <property type="term" value="C:cytosolic small ribosomal subunit"/>
    <property type="evidence" value="ECO:0007669"/>
    <property type="project" value="TreeGrafter"/>
</dbReference>
<organism evidence="2 3">
    <name type="scientific">Mycobacterium attenuatum</name>
    <dbReference type="NCBI Taxonomy" id="2341086"/>
    <lineage>
        <taxon>Bacteria</taxon>
        <taxon>Bacillati</taxon>
        <taxon>Actinomycetota</taxon>
        <taxon>Actinomycetes</taxon>
        <taxon>Mycobacteriales</taxon>
        <taxon>Mycobacteriaceae</taxon>
        <taxon>Mycobacterium</taxon>
    </lineage>
</organism>
<dbReference type="Pfam" id="PF16321">
    <property type="entry name" value="Ribosom_S30AE_C"/>
    <property type="match status" value="1"/>
</dbReference>
<reference evidence="2 3" key="1">
    <citation type="submission" date="2018-09" db="EMBL/GenBank/DDBJ databases">
        <authorList>
            <person name="Tagini F."/>
        </authorList>
    </citation>
    <scope>NUCLEOTIDE SEQUENCE [LARGE SCALE GENOMIC DNA]</scope>
    <source>
        <strain evidence="2 3">MK136</strain>
    </source>
</reference>
<feature type="domain" description="Sigma 54 modulation/S30EA ribosomal protein C-terminal" evidence="1">
    <location>
        <begin position="167"/>
        <end position="215"/>
    </location>
</feature>
<dbReference type="GO" id="GO:0043024">
    <property type="term" value="F:ribosomal small subunit binding"/>
    <property type="evidence" value="ECO:0007669"/>
    <property type="project" value="TreeGrafter"/>
</dbReference>
<dbReference type="AlphaFoldDB" id="A0A498Q5M9"/>
<accession>A0A498Q5M9</accession>
<evidence type="ECO:0000313" key="2">
    <source>
        <dbReference type="EMBL" id="VBA40667.1"/>
    </source>
</evidence>
<dbReference type="InterPro" id="IPR032528">
    <property type="entry name" value="Ribosom_S30AE_C"/>
</dbReference>
<dbReference type="GO" id="GO:0045900">
    <property type="term" value="P:negative regulation of translational elongation"/>
    <property type="evidence" value="ECO:0007669"/>
    <property type="project" value="TreeGrafter"/>
</dbReference>
<proteinExistence type="predicted"/>
<evidence type="ECO:0000313" key="3">
    <source>
        <dbReference type="Proteomes" id="UP000273307"/>
    </source>
</evidence>
<sequence length="301" mass="32898">MINDTLSQGLSALANRGVAGDASTQASGSISRSRETRKRGRCGVYALKPWSVREFPDVTVLSGARVSASQGEYVARAVGRVLAHHEIAGGARVRLKTGPCGRGPMVVQVNLRVGEFPARVHAVTSGLDDLTPALLRLDRHIVRMYEQWRPRPWPDPTRRLMTIAGDAVVVRRKSVVVQCSTPLEAVAVMDAMDYDAHLFTDVETGEDAVVYRAGPSGLRLARQRHVYPPGWASSSSYSGLTVPLIVNSRQTICLTEEAAVRRAHQHRPNLLFFTESATGRGNLLYPRYDGNLGLITPLPRV</sequence>
<evidence type="ECO:0000259" key="1">
    <source>
        <dbReference type="Pfam" id="PF16321"/>
    </source>
</evidence>
<dbReference type="InterPro" id="IPR050574">
    <property type="entry name" value="HPF/YfiA_ribosome-assoc"/>
</dbReference>
<name>A0A498Q5M9_9MYCO</name>
<dbReference type="Proteomes" id="UP000273307">
    <property type="component" value="Unassembled WGS sequence"/>
</dbReference>
<dbReference type="PANTHER" id="PTHR33231:SF1">
    <property type="entry name" value="30S RIBOSOMAL PROTEIN"/>
    <property type="match status" value="1"/>
</dbReference>
<dbReference type="Gene3D" id="3.30.505.50">
    <property type="entry name" value="Sigma 54 modulation/S30EA ribosomal protein, C-terminal domain"/>
    <property type="match status" value="2"/>
</dbReference>
<protein>
    <submittedName>
        <fullName evidence="2">Dormancy associated translation inhibitor</fullName>
    </submittedName>
</protein>
<gene>
    <name evidence="2" type="ORF">LAUMK136_03641</name>
</gene>
<dbReference type="InterPro" id="IPR038416">
    <property type="entry name" value="Ribosom_S30AE_C_sf"/>
</dbReference>
<dbReference type="EMBL" id="UPHP01000097">
    <property type="protein sequence ID" value="VBA40667.1"/>
    <property type="molecule type" value="Genomic_DNA"/>
</dbReference>
<dbReference type="PANTHER" id="PTHR33231">
    <property type="entry name" value="30S RIBOSOMAL PROTEIN"/>
    <property type="match status" value="1"/>
</dbReference>
<keyword evidence="3" id="KW-1185">Reference proteome</keyword>